<dbReference type="InterPro" id="IPR020846">
    <property type="entry name" value="MFS_dom"/>
</dbReference>
<feature type="domain" description="Major facilitator superfamily (MFS) profile" evidence="2">
    <location>
        <begin position="1"/>
        <end position="66"/>
    </location>
</feature>
<organism evidence="3 4">
    <name type="scientific">Streptomyces macrosporus</name>
    <dbReference type="NCBI Taxonomy" id="44032"/>
    <lineage>
        <taxon>Bacteria</taxon>
        <taxon>Bacillati</taxon>
        <taxon>Actinomycetota</taxon>
        <taxon>Actinomycetes</taxon>
        <taxon>Kitasatosporales</taxon>
        <taxon>Streptomycetaceae</taxon>
        <taxon>Streptomyces</taxon>
    </lineage>
</organism>
<keyword evidence="4" id="KW-1185">Reference proteome</keyword>
<accession>A0ABN3KGQ9</accession>
<keyword evidence="1" id="KW-0812">Transmembrane</keyword>
<sequence>MYGLAVVLLTAALVVVVALLAAAGAGTLARLDGATYPAALTRAATAFATTLTLAAAATAALAEVLP</sequence>
<evidence type="ECO:0000313" key="4">
    <source>
        <dbReference type="Proteomes" id="UP001501638"/>
    </source>
</evidence>
<proteinExistence type="predicted"/>
<keyword evidence="1" id="KW-0472">Membrane</keyword>
<comment type="caution">
    <text evidence="3">The sequence shown here is derived from an EMBL/GenBank/DDBJ whole genome shotgun (WGS) entry which is preliminary data.</text>
</comment>
<dbReference type="EMBL" id="BAAASZ010000035">
    <property type="protein sequence ID" value="GAA2459523.1"/>
    <property type="molecule type" value="Genomic_DNA"/>
</dbReference>
<reference evidence="3 4" key="1">
    <citation type="journal article" date="2019" name="Int. J. Syst. Evol. Microbiol.">
        <title>The Global Catalogue of Microorganisms (GCM) 10K type strain sequencing project: providing services to taxonomists for standard genome sequencing and annotation.</title>
        <authorList>
            <consortium name="The Broad Institute Genomics Platform"/>
            <consortium name="The Broad Institute Genome Sequencing Center for Infectious Disease"/>
            <person name="Wu L."/>
            <person name="Ma J."/>
        </authorList>
    </citation>
    <scope>NUCLEOTIDE SEQUENCE [LARGE SCALE GENOMIC DNA]</scope>
    <source>
        <strain evidence="3 4">JCM 6305</strain>
    </source>
</reference>
<keyword evidence="1" id="KW-1133">Transmembrane helix</keyword>
<dbReference type="RefSeq" id="WP_344327453.1">
    <property type="nucleotide sequence ID" value="NZ_BAAASZ010000035.1"/>
</dbReference>
<evidence type="ECO:0000256" key="1">
    <source>
        <dbReference type="SAM" id="Phobius"/>
    </source>
</evidence>
<evidence type="ECO:0000313" key="3">
    <source>
        <dbReference type="EMBL" id="GAA2459523.1"/>
    </source>
</evidence>
<gene>
    <name evidence="3" type="ORF">GCM10010405_49680</name>
</gene>
<dbReference type="PROSITE" id="PS50850">
    <property type="entry name" value="MFS"/>
    <property type="match status" value="1"/>
</dbReference>
<protein>
    <recommendedName>
        <fullName evidence="2">Major facilitator superfamily (MFS) profile domain-containing protein</fullName>
    </recommendedName>
</protein>
<evidence type="ECO:0000259" key="2">
    <source>
        <dbReference type="PROSITE" id="PS50850"/>
    </source>
</evidence>
<feature type="transmembrane region" description="Helical" evidence="1">
    <location>
        <begin position="39"/>
        <end position="62"/>
    </location>
</feature>
<name>A0ABN3KGQ9_9ACTN</name>
<dbReference type="Proteomes" id="UP001501638">
    <property type="component" value="Unassembled WGS sequence"/>
</dbReference>